<protein>
    <submittedName>
        <fullName evidence="1">Uncharacterized protein</fullName>
    </submittedName>
</protein>
<dbReference type="Proteomes" id="UP001060085">
    <property type="component" value="Linkage Group LG05"/>
</dbReference>
<proteinExistence type="predicted"/>
<evidence type="ECO:0000313" key="1">
    <source>
        <dbReference type="EMBL" id="KAI5665069.1"/>
    </source>
</evidence>
<name>A0ACC0AY67_CATRO</name>
<accession>A0ACC0AY67</accession>
<gene>
    <name evidence="1" type="ORF">M9H77_24392</name>
</gene>
<comment type="caution">
    <text evidence="1">The sequence shown here is derived from an EMBL/GenBank/DDBJ whole genome shotgun (WGS) entry which is preliminary data.</text>
</comment>
<sequence>MPIRAILDPGRVATVGSRPCPSSHLASKPAPCPSSQSSLRFPLPRHLSSRIIKRNSPSLTVSVKAVLDSVRVDDIGSVIRNPSISTSYRNPNFPKPNQTVLDAQARVCTGPTQTRPLNEEQAFKVLKTILNSVPPGMG</sequence>
<organism evidence="1 2">
    <name type="scientific">Catharanthus roseus</name>
    <name type="common">Madagascar periwinkle</name>
    <name type="synonym">Vinca rosea</name>
    <dbReference type="NCBI Taxonomy" id="4058"/>
    <lineage>
        <taxon>Eukaryota</taxon>
        <taxon>Viridiplantae</taxon>
        <taxon>Streptophyta</taxon>
        <taxon>Embryophyta</taxon>
        <taxon>Tracheophyta</taxon>
        <taxon>Spermatophyta</taxon>
        <taxon>Magnoliopsida</taxon>
        <taxon>eudicotyledons</taxon>
        <taxon>Gunneridae</taxon>
        <taxon>Pentapetalae</taxon>
        <taxon>asterids</taxon>
        <taxon>lamiids</taxon>
        <taxon>Gentianales</taxon>
        <taxon>Apocynaceae</taxon>
        <taxon>Rauvolfioideae</taxon>
        <taxon>Vinceae</taxon>
        <taxon>Catharanthinae</taxon>
        <taxon>Catharanthus</taxon>
    </lineage>
</organism>
<evidence type="ECO:0000313" key="2">
    <source>
        <dbReference type="Proteomes" id="UP001060085"/>
    </source>
</evidence>
<reference evidence="2" key="1">
    <citation type="journal article" date="2023" name="Nat. Plants">
        <title>Single-cell RNA sequencing provides a high-resolution roadmap for understanding the multicellular compartmentation of specialized metabolism.</title>
        <authorList>
            <person name="Sun S."/>
            <person name="Shen X."/>
            <person name="Li Y."/>
            <person name="Li Y."/>
            <person name="Wang S."/>
            <person name="Li R."/>
            <person name="Zhang H."/>
            <person name="Shen G."/>
            <person name="Guo B."/>
            <person name="Wei J."/>
            <person name="Xu J."/>
            <person name="St-Pierre B."/>
            <person name="Chen S."/>
            <person name="Sun C."/>
        </authorList>
    </citation>
    <scope>NUCLEOTIDE SEQUENCE [LARGE SCALE GENOMIC DNA]</scope>
</reference>
<keyword evidence="2" id="KW-1185">Reference proteome</keyword>
<dbReference type="EMBL" id="CM044705">
    <property type="protein sequence ID" value="KAI5665069.1"/>
    <property type="molecule type" value="Genomic_DNA"/>
</dbReference>